<feature type="compositionally biased region" description="Polar residues" evidence="11">
    <location>
        <begin position="37"/>
        <end position="50"/>
    </location>
</feature>
<dbReference type="GO" id="GO:0004674">
    <property type="term" value="F:protein serine/threonine kinase activity"/>
    <property type="evidence" value="ECO:0007669"/>
    <property type="project" value="UniProtKB-KW"/>
</dbReference>
<feature type="region of interest" description="Disordered" evidence="11">
    <location>
        <begin position="440"/>
        <end position="487"/>
    </location>
</feature>
<evidence type="ECO:0000256" key="4">
    <source>
        <dbReference type="ARBA" id="ARBA00022679"/>
    </source>
</evidence>
<dbReference type="GO" id="GO:0005737">
    <property type="term" value="C:cytoplasm"/>
    <property type="evidence" value="ECO:0007669"/>
    <property type="project" value="TreeGrafter"/>
</dbReference>
<dbReference type="GO" id="GO:0005524">
    <property type="term" value="F:ATP binding"/>
    <property type="evidence" value="ECO:0007669"/>
    <property type="project" value="UniProtKB-UniRule"/>
</dbReference>
<evidence type="ECO:0000256" key="2">
    <source>
        <dbReference type="ARBA" id="ARBA00012513"/>
    </source>
</evidence>
<dbReference type="PROSITE" id="PS50032">
    <property type="entry name" value="KA1"/>
    <property type="match status" value="1"/>
</dbReference>
<dbReference type="EMBL" id="SJOL01006429">
    <property type="protein sequence ID" value="TGZ67054.1"/>
    <property type="molecule type" value="Genomic_DNA"/>
</dbReference>
<keyword evidence="15" id="KW-1185">Reference proteome</keyword>
<dbReference type="GO" id="GO:0035556">
    <property type="term" value="P:intracellular signal transduction"/>
    <property type="evidence" value="ECO:0007669"/>
    <property type="project" value="TreeGrafter"/>
</dbReference>
<accession>A0A4V3SF47</accession>
<evidence type="ECO:0000256" key="3">
    <source>
        <dbReference type="ARBA" id="ARBA00022527"/>
    </source>
</evidence>
<dbReference type="InterPro" id="IPR008271">
    <property type="entry name" value="Ser/Thr_kinase_AS"/>
</dbReference>
<evidence type="ECO:0000259" key="13">
    <source>
        <dbReference type="PROSITE" id="PS50032"/>
    </source>
</evidence>
<dbReference type="GO" id="GO:0106310">
    <property type="term" value="F:protein serine kinase activity"/>
    <property type="evidence" value="ECO:0007669"/>
    <property type="project" value="RHEA"/>
</dbReference>
<dbReference type="FunFam" id="3.30.200.20:FF:000003">
    <property type="entry name" value="Non-specific serine/threonine protein kinase"/>
    <property type="match status" value="1"/>
</dbReference>
<evidence type="ECO:0000256" key="9">
    <source>
        <dbReference type="ARBA" id="ARBA00048679"/>
    </source>
</evidence>
<proteinExistence type="inferred from homology"/>
<evidence type="ECO:0000256" key="10">
    <source>
        <dbReference type="PROSITE-ProRule" id="PRU10141"/>
    </source>
</evidence>
<dbReference type="PROSITE" id="PS50011">
    <property type="entry name" value="PROTEIN_KINASE_DOM"/>
    <property type="match status" value="1"/>
</dbReference>
<feature type="compositionally biased region" description="Polar residues" evidence="11">
    <location>
        <begin position="562"/>
        <end position="571"/>
    </location>
</feature>
<comment type="catalytic activity">
    <reaction evidence="8">
        <text>L-threonyl-[protein] + ATP = O-phospho-L-threonyl-[protein] + ADP + H(+)</text>
        <dbReference type="Rhea" id="RHEA:46608"/>
        <dbReference type="Rhea" id="RHEA-COMP:11060"/>
        <dbReference type="Rhea" id="RHEA-COMP:11605"/>
        <dbReference type="ChEBI" id="CHEBI:15378"/>
        <dbReference type="ChEBI" id="CHEBI:30013"/>
        <dbReference type="ChEBI" id="CHEBI:30616"/>
        <dbReference type="ChEBI" id="CHEBI:61977"/>
        <dbReference type="ChEBI" id="CHEBI:456216"/>
        <dbReference type="EC" id="2.7.11.1"/>
    </reaction>
</comment>
<evidence type="ECO:0000256" key="1">
    <source>
        <dbReference type="ARBA" id="ARBA00006234"/>
    </source>
</evidence>
<feature type="compositionally biased region" description="Polar residues" evidence="11">
    <location>
        <begin position="1091"/>
        <end position="1116"/>
    </location>
</feature>
<keyword evidence="7 10" id="KW-0067">ATP-binding</keyword>
<evidence type="ECO:0000256" key="6">
    <source>
        <dbReference type="ARBA" id="ARBA00022777"/>
    </source>
</evidence>
<feature type="domain" description="Protein kinase" evidence="12">
    <location>
        <begin position="112"/>
        <end position="363"/>
    </location>
</feature>
<sequence length="1232" mass="139529">MSALTKFYRPENEQFRQNTNMAMDTLRSGKISPMLTTMNNGYNGQKSSQPFKPVKRGSTPIKNGPQAPVNKSDSTLKANLKQRRSRARYISVPTSPPAQGKHNIQSLNVGKYSIIRTLGRGNFAQVKLAIHLTTGREVAIKMIDKATLNESCRVKLAREVRVMKTLSHPNIVKLYEVIETTRHVYLVMEYAKNGEVFDHLLRIGRMPEKEAQKLFRQLFSAVEYCHQKNIVHRDLKAENLLFDENNNLKLADFGFANVFNTECHLDTFCGSPPYAAPELLSGQKYHGPEVDVWALGVILYMLVCGRLPFEAYTLKELHSKVLSGKYRIPFYMTENCEAMLRKMLIINPKKRATLRELLQEPWINTGYENDILQPYKEPSLDYNDPIRRAIMNELGFNPEDLTDAFENRRFNNVTATYLLLEDRETRHKLTNRLWNKCDKQNRTGKKYSDPDKSPEGQSASSDEEDMAAANVDGHERSSSAVVRSEQEQYTLHPLARSAWATGSLRNQDPVKKVKDFMQQPKGICDPALNLPKLIANSDQNGASDLKTETLTIDSLIERVPNSRGTDSNLTEKLNEDKQPPTPVKSNGLRRIFTSSLEPEECTGNESTAVIQKKQTPPVVISRIKTEPLPRRTFQPGDFRPATRTRSSRSIIIVSDARNGSEHDRLNYSKKPIRVISLIYPNDKKSEKPLSRSEGERFCTTENAESVSNVRKLSNPVMTYTSVLHRDLSNGIHRPEMSNNIRDDQRKVNQQPAKTNTILVAERHEPLEPVTSGSNISEKTLTASVKPKLLSPPVIVSRSPSSTDSTGRSQDFVTNVSLKMNVSDPWADRDRWARGIRRNPTESPTTGGADQNPEKRVISPIKQNSSQLWGMPRFADNRTNTKTRMTRSPPVTLKRTVLNGERSPDVRIVRKGTRMCTSTPTSPVFRTVEQPSRVFSIETPGQPNHAPRDGWSSLSQHDGPSGKHYGTQYTTHRIRPRRTPSAYESTTHQHLSIVYPNDKENGYSERCTPIPSGELPTRHRDSSPKLISRKDSGYTQGLEMKRPQSNLSRYPPVDKGDKYSYPPSVTSNMRIPIIPKYDQAGGNLRPTKINRESSTTPSGEGRTSTGGVKRSTSSNGEKITVPRKINWAFGINVQGDNSQALLRSLLRILEQKRIDYVYQNPYRLQCTYQPNSEMDQTPSRSSQPGPPIKWELEIVQLVRSKNYGVRFRYLSGDQSQYRTLEKSICSQFQRNSD</sequence>
<comment type="caution">
    <text evidence="14">The sequence shown here is derived from an EMBL/GenBank/DDBJ whole genome shotgun (WGS) entry which is preliminary data.</text>
</comment>
<organism evidence="14 15">
    <name type="scientific">Opisthorchis felineus</name>
    <dbReference type="NCBI Taxonomy" id="147828"/>
    <lineage>
        <taxon>Eukaryota</taxon>
        <taxon>Metazoa</taxon>
        <taxon>Spiralia</taxon>
        <taxon>Lophotrochozoa</taxon>
        <taxon>Platyhelminthes</taxon>
        <taxon>Trematoda</taxon>
        <taxon>Digenea</taxon>
        <taxon>Opisthorchiida</taxon>
        <taxon>Opisthorchiata</taxon>
        <taxon>Opisthorchiidae</taxon>
        <taxon>Opisthorchis</taxon>
    </lineage>
</organism>
<dbReference type="EC" id="2.7.11.1" evidence="2"/>
<dbReference type="FunFam" id="1.10.510.10:FF:000592">
    <property type="entry name" value="CAMK family protein kinase"/>
    <property type="match status" value="1"/>
</dbReference>
<evidence type="ECO:0000256" key="7">
    <source>
        <dbReference type="ARBA" id="ARBA00022840"/>
    </source>
</evidence>
<evidence type="ECO:0000313" key="14">
    <source>
        <dbReference type="EMBL" id="TGZ67054.1"/>
    </source>
</evidence>
<dbReference type="SUPFAM" id="SSF103243">
    <property type="entry name" value="KA1-like"/>
    <property type="match status" value="1"/>
</dbReference>
<dbReference type="PANTHER" id="PTHR24346">
    <property type="entry name" value="MAP/MICROTUBULE AFFINITY-REGULATING KINASE"/>
    <property type="match status" value="1"/>
</dbReference>
<dbReference type="PANTHER" id="PTHR24346:SF82">
    <property type="entry name" value="KP78A-RELATED"/>
    <property type="match status" value="1"/>
</dbReference>
<dbReference type="InterPro" id="IPR017441">
    <property type="entry name" value="Protein_kinase_ATP_BS"/>
</dbReference>
<protein>
    <recommendedName>
        <fullName evidence="2">non-specific serine/threonine protein kinase</fullName>
        <ecNumber evidence="2">2.7.11.1</ecNumber>
    </recommendedName>
</protein>
<dbReference type="Pfam" id="PF02149">
    <property type="entry name" value="KA1"/>
    <property type="match status" value="1"/>
</dbReference>
<dbReference type="InterPro" id="IPR000719">
    <property type="entry name" value="Prot_kinase_dom"/>
</dbReference>
<dbReference type="CDD" id="cd14003">
    <property type="entry name" value="STKc_AMPK-like"/>
    <property type="match status" value="1"/>
</dbReference>
<feature type="region of interest" description="Disordered" evidence="11">
    <location>
        <begin position="997"/>
        <end position="1063"/>
    </location>
</feature>
<feature type="binding site" evidence="10">
    <location>
        <position position="141"/>
    </location>
    <ligand>
        <name>ATP</name>
        <dbReference type="ChEBI" id="CHEBI:30616"/>
    </ligand>
</feature>
<keyword evidence="3" id="KW-0723">Serine/threonine-protein kinase</keyword>
<feature type="region of interest" description="Disordered" evidence="11">
    <location>
        <begin position="37"/>
        <end position="73"/>
    </location>
</feature>
<reference evidence="14 15" key="1">
    <citation type="journal article" date="2019" name="BMC Genomics">
        <title>New insights from Opisthorchis felineus genome: update on genomics of the epidemiologically important liver flukes.</title>
        <authorList>
            <person name="Ershov N.I."/>
            <person name="Mordvinov V.A."/>
            <person name="Prokhortchouk E.B."/>
            <person name="Pakharukova M.Y."/>
            <person name="Gunbin K.V."/>
            <person name="Ustyantsev K."/>
            <person name="Genaev M.A."/>
            <person name="Blinov A.G."/>
            <person name="Mazur A."/>
            <person name="Boulygina E."/>
            <person name="Tsygankova S."/>
            <person name="Khrameeva E."/>
            <person name="Chekanov N."/>
            <person name="Fan G."/>
            <person name="Xiao A."/>
            <person name="Zhang H."/>
            <person name="Xu X."/>
            <person name="Yang H."/>
            <person name="Solovyev V."/>
            <person name="Lee S.M."/>
            <person name="Liu X."/>
            <person name="Afonnikov D.A."/>
            <person name="Skryabin K.G."/>
        </authorList>
    </citation>
    <scope>NUCLEOTIDE SEQUENCE [LARGE SCALE GENOMIC DNA]</scope>
    <source>
        <strain evidence="14">AK-0245</strain>
        <tissue evidence="14">Whole organism</tissue>
    </source>
</reference>
<dbReference type="SMART" id="SM00220">
    <property type="entry name" value="S_TKc"/>
    <property type="match status" value="1"/>
</dbReference>
<dbReference type="STRING" id="147828.A0A4V3SF47"/>
<dbReference type="Proteomes" id="UP000308267">
    <property type="component" value="Unassembled WGS sequence"/>
</dbReference>
<dbReference type="Pfam" id="PF00069">
    <property type="entry name" value="Pkinase"/>
    <property type="match status" value="1"/>
</dbReference>
<dbReference type="AlphaFoldDB" id="A0A4V3SF47"/>
<dbReference type="Gene3D" id="3.30.310.80">
    <property type="entry name" value="Kinase associated domain 1, KA1"/>
    <property type="match status" value="1"/>
</dbReference>
<name>A0A4V3SF47_OPIFE</name>
<feature type="region of interest" description="Disordered" evidence="11">
    <location>
        <begin position="560"/>
        <end position="586"/>
    </location>
</feature>
<keyword evidence="5 10" id="KW-0547">Nucleotide-binding</keyword>
<dbReference type="InterPro" id="IPR001772">
    <property type="entry name" value="KA1_dom"/>
</dbReference>
<feature type="region of interest" description="Disordered" evidence="11">
    <location>
        <begin position="1076"/>
        <end position="1116"/>
    </location>
</feature>
<evidence type="ECO:0000259" key="12">
    <source>
        <dbReference type="PROSITE" id="PS50011"/>
    </source>
</evidence>
<dbReference type="InterPro" id="IPR011009">
    <property type="entry name" value="Kinase-like_dom_sf"/>
</dbReference>
<feature type="compositionally biased region" description="Basic and acidic residues" evidence="11">
    <location>
        <begin position="1015"/>
        <end position="1031"/>
    </location>
</feature>
<feature type="domain" description="KA1" evidence="13">
    <location>
        <begin position="1180"/>
        <end position="1229"/>
    </location>
</feature>
<keyword evidence="4" id="KW-0808">Transferase</keyword>
<evidence type="ECO:0000313" key="15">
    <source>
        <dbReference type="Proteomes" id="UP000308267"/>
    </source>
</evidence>
<dbReference type="SUPFAM" id="SSF56112">
    <property type="entry name" value="Protein kinase-like (PK-like)"/>
    <property type="match status" value="1"/>
</dbReference>
<comment type="catalytic activity">
    <reaction evidence="9">
        <text>L-seryl-[protein] + ATP = O-phospho-L-seryl-[protein] + ADP + H(+)</text>
        <dbReference type="Rhea" id="RHEA:17989"/>
        <dbReference type="Rhea" id="RHEA-COMP:9863"/>
        <dbReference type="Rhea" id="RHEA-COMP:11604"/>
        <dbReference type="ChEBI" id="CHEBI:15378"/>
        <dbReference type="ChEBI" id="CHEBI:29999"/>
        <dbReference type="ChEBI" id="CHEBI:30616"/>
        <dbReference type="ChEBI" id="CHEBI:83421"/>
        <dbReference type="ChEBI" id="CHEBI:456216"/>
        <dbReference type="EC" id="2.7.11.1"/>
    </reaction>
</comment>
<dbReference type="InterPro" id="IPR028375">
    <property type="entry name" value="KA1/Ssp2_C"/>
</dbReference>
<keyword evidence="6" id="KW-0418">Kinase</keyword>
<dbReference type="PROSITE" id="PS00108">
    <property type="entry name" value="PROTEIN_KINASE_ST"/>
    <property type="match status" value="1"/>
</dbReference>
<feature type="region of interest" description="Disordered" evidence="11">
    <location>
        <begin position="937"/>
        <end position="967"/>
    </location>
</feature>
<gene>
    <name evidence="14" type="ORF">CRM22_005004</name>
</gene>
<dbReference type="Gene3D" id="1.10.510.10">
    <property type="entry name" value="Transferase(Phosphotransferase) domain 1"/>
    <property type="match status" value="1"/>
</dbReference>
<dbReference type="OrthoDB" id="504170at2759"/>
<dbReference type="PROSITE" id="PS00107">
    <property type="entry name" value="PROTEIN_KINASE_ATP"/>
    <property type="match status" value="1"/>
</dbReference>
<feature type="compositionally biased region" description="Basic and acidic residues" evidence="11">
    <location>
        <begin position="440"/>
        <end position="454"/>
    </location>
</feature>
<evidence type="ECO:0000256" key="8">
    <source>
        <dbReference type="ARBA" id="ARBA00047899"/>
    </source>
</evidence>
<evidence type="ECO:0000256" key="5">
    <source>
        <dbReference type="ARBA" id="ARBA00022741"/>
    </source>
</evidence>
<dbReference type="CDD" id="cd14337">
    <property type="entry name" value="UBA_MARK_Par1"/>
    <property type="match status" value="1"/>
</dbReference>
<comment type="similarity">
    <text evidence="1">Belongs to the protein kinase superfamily. CAMK Ser/Thr protein kinase family. SNF1 subfamily.</text>
</comment>
<feature type="region of interest" description="Disordered" evidence="11">
    <location>
        <begin position="831"/>
        <end position="855"/>
    </location>
</feature>
<evidence type="ECO:0000256" key="11">
    <source>
        <dbReference type="SAM" id="MobiDB-lite"/>
    </source>
</evidence>